<evidence type="ECO:0000313" key="3">
    <source>
        <dbReference type="Proteomes" id="UP000332933"/>
    </source>
</evidence>
<gene>
    <name evidence="2" type="primary">Aste57867_8239</name>
    <name evidence="1" type="ORF">As57867_008208</name>
    <name evidence="2" type="ORF">ASTE57867_8239</name>
</gene>
<name>A0A485KJS9_9STRA</name>
<dbReference type="EMBL" id="CAADRA010005116">
    <property type="protein sequence ID" value="VFT85126.1"/>
    <property type="molecule type" value="Genomic_DNA"/>
</dbReference>
<reference evidence="2 3" key="1">
    <citation type="submission" date="2019-03" db="EMBL/GenBank/DDBJ databases">
        <authorList>
            <person name="Gaulin E."/>
            <person name="Dumas B."/>
        </authorList>
    </citation>
    <scope>NUCLEOTIDE SEQUENCE [LARGE SCALE GENOMIC DNA]</scope>
    <source>
        <strain evidence="2">CBS 568.67</strain>
    </source>
</reference>
<dbReference type="EMBL" id="VJMH01005095">
    <property type="protein sequence ID" value="KAF0701245.1"/>
    <property type="molecule type" value="Genomic_DNA"/>
</dbReference>
<dbReference type="Proteomes" id="UP000332933">
    <property type="component" value="Unassembled WGS sequence"/>
</dbReference>
<protein>
    <submittedName>
        <fullName evidence="2">Aste57867_8239 protein</fullName>
    </submittedName>
</protein>
<dbReference type="Gene3D" id="3.40.50.1110">
    <property type="entry name" value="SGNH hydrolase"/>
    <property type="match status" value="1"/>
</dbReference>
<organism evidence="2 3">
    <name type="scientific">Aphanomyces stellatus</name>
    <dbReference type="NCBI Taxonomy" id="120398"/>
    <lineage>
        <taxon>Eukaryota</taxon>
        <taxon>Sar</taxon>
        <taxon>Stramenopiles</taxon>
        <taxon>Oomycota</taxon>
        <taxon>Saprolegniomycetes</taxon>
        <taxon>Saprolegniales</taxon>
        <taxon>Verrucalvaceae</taxon>
        <taxon>Aphanomyces</taxon>
    </lineage>
</organism>
<reference evidence="1" key="2">
    <citation type="submission" date="2019-06" db="EMBL/GenBank/DDBJ databases">
        <title>Genomics analysis of Aphanomyces spp. identifies a new class of oomycete effector associated with host adaptation.</title>
        <authorList>
            <person name="Gaulin E."/>
        </authorList>
    </citation>
    <scope>NUCLEOTIDE SEQUENCE</scope>
    <source>
        <strain evidence="1">CBS 578.67</strain>
    </source>
</reference>
<dbReference type="SUPFAM" id="SSF52266">
    <property type="entry name" value="SGNH hydrolase"/>
    <property type="match status" value="1"/>
</dbReference>
<dbReference type="AlphaFoldDB" id="A0A485KJS9"/>
<sequence length="191" mass="20564">MLRLDAIGVATPTSSCPTRSIVRSCSRSSLVRVHCSHDAATPKDRPVTIADTHHKSRAQAQTLVHCFGDSNSKFTSQPDRLGGRRLCQVTTFDAPTSSIINRDVAGCIHSPDGLRTRWVTTLPTLLAEWASHPPTLVLVMLGSLDASPTLLHLPLRANQANLETLVHGIQTSWGSHILLATPVPVDDEATA</sequence>
<dbReference type="InterPro" id="IPR036514">
    <property type="entry name" value="SGNH_hydro_sf"/>
</dbReference>
<proteinExistence type="predicted"/>
<evidence type="ECO:0000313" key="1">
    <source>
        <dbReference type="EMBL" id="KAF0701245.1"/>
    </source>
</evidence>
<evidence type="ECO:0000313" key="2">
    <source>
        <dbReference type="EMBL" id="VFT85126.1"/>
    </source>
</evidence>
<keyword evidence="3" id="KW-1185">Reference proteome</keyword>
<accession>A0A485KJS9</accession>
<dbReference type="OrthoDB" id="671439at2759"/>